<evidence type="ECO:0000256" key="7">
    <source>
        <dbReference type="ARBA" id="ARBA00023114"/>
    </source>
</evidence>
<keyword evidence="7" id="KW-0626">Porin</keyword>
<dbReference type="Proteomes" id="UP000192936">
    <property type="component" value="Unassembled WGS sequence"/>
</dbReference>
<proteinExistence type="predicted"/>
<evidence type="ECO:0000313" key="13">
    <source>
        <dbReference type="EMBL" id="SMF87563.1"/>
    </source>
</evidence>
<evidence type="ECO:0000256" key="10">
    <source>
        <dbReference type="PROSITE-ProRule" id="PRU00473"/>
    </source>
</evidence>
<evidence type="ECO:0000256" key="4">
    <source>
        <dbReference type="ARBA" id="ARBA00022692"/>
    </source>
</evidence>
<dbReference type="Pfam" id="PF13505">
    <property type="entry name" value="OMP_b-brl"/>
    <property type="match status" value="1"/>
</dbReference>
<dbReference type="STRING" id="286727.SAMN02982917_6314"/>
<feature type="signal peptide" evidence="11">
    <location>
        <begin position="1"/>
        <end position="27"/>
    </location>
</feature>
<dbReference type="InterPro" id="IPR011250">
    <property type="entry name" value="OMP/PagP_B-barrel"/>
</dbReference>
<feature type="chain" id="PRO_5012733526" evidence="11">
    <location>
        <begin position="28"/>
        <end position="347"/>
    </location>
</feature>
<dbReference type="SUPFAM" id="SSF103088">
    <property type="entry name" value="OmpA-like"/>
    <property type="match status" value="1"/>
</dbReference>
<evidence type="ECO:0000313" key="14">
    <source>
        <dbReference type="Proteomes" id="UP000192936"/>
    </source>
</evidence>
<protein>
    <submittedName>
        <fullName evidence="13">Outer membrane protein OmpA</fullName>
    </submittedName>
</protein>
<dbReference type="PANTHER" id="PTHR30329">
    <property type="entry name" value="STATOR ELEMENT OF FLAGELLAR MOTOR COMPLEX"/>
    <property type="match status" value="1"/>
</dbReference>
<keyword evidence="2" id="KW-0813">Transport</keyword>
<dbReference type="InterPro" id="IPR036737">
    <property type="entry name" value="OmpA-like_sf"/>
</dbReference>
<evidence type="ECO:0000256" key="1">
    <source>
        <dbReference type="ARBA" id="ARBA00004571"/>
    </source>
</evidence>
<comment type="subcellular location">
    <subcellularLocation>
        <location evidence="1">Cell outer membrane</location>
        <topology evidence="1">Multi-pass membrane protein</topology>
    </subcellularLocation>
</comment>
<dbReference type="Gene3D" id="2.40.160.20">
    <property type="match status" value="1"/>
</dbReference>
<feature type="domain" description="OmpA-like" evidence="12">
    <location>
        <begin position="231"/>
        <end position="347"/>
    </location>
</feature>
<keyword evidence="6" id="KW-0406">Ion transport</keyword>
<evidence type="ECO:0000259" key="12">
    <source>
        <dbReference type="PROSITE" id="PS51123"/>
    </source>
</evidence>
<dbReference type="EMBL" id="FXAK01000008">
    <property type="protein sequence ID" value="SMF87563.1"/>
    <property type="molecule type" value="Genomic_DNA"/>
</dbReference>
<dbReference type="AlphaFoldDB" id="A0A1X7HKZ8"/>
<dbReference type="OrthoDB" id="189250at2"/>
<dbReference type="PANTHER" id="PTHR30329:SF21">
    <property type="entry name" value="LIPOPROTEIN YIAD-RELATED"/>
    <property type="match status" value="1"/>
</dbReference>
<dbReference type="CDD" id="cd07185">
    <property type="entry name" value="OmpA_C-like"/>
    <property type="match status" value="1"/>
</dbReference>
<sequence length="347" mass="36441">MTMRGILLGTALAVAIPSLAVPTAAFAGTEGFYVGAGAGVNWTEDADLGSYPAPGLGLKEEFKIGGIGDLSVGYATAMGLRAELEAAWRWRNSVDSTSSATPGLNGLGGKMSSVAFMGNLLYDIDIGLPITPYIGAGAGIAGVKQSLNGASDRDWVFAYQGIVGASYAINDNVALTLDYRYFATVDPEFELGPVTSKGEYRNHTILAGLRYTFGGPSRATPVAAPAPAAPPMAAQPQSEYQVFFDWDKSAITPNSDKIIADAADGASRARAVRIQVIGHTDTSGSPSYNQKLSMRRAEAVRQALVRHGTPANIITIEGVGENQLMVPTGPNVREPSNRRAQIMIKIS</sequence>
<evidence type="ECO:0000256" key="5">
    <source>
        <dbReference type="ARBA" id="ARBA00022729"/>
    </source>
</evidence>
<evidence type="ECO:0000256" key="2">
    <source>
        <dbReference type="ARBA" id="ARBA00022448"/>
    </source>
</evidence>
<dbReference type="InterPro" id="IPR006664">
    <property type="entry name" value="OMP_bac"/>
</dbReference>
<dbReference type="RefSeq" id="WP_085091142.1">
    <property type="nucleotide sequence ID" value="NZ_FXAK01000008.1"/>
</dbReference>
<dbReference type="InterPro" id="IPR027385">
    <property type="entry name" value="Beta-barrel_OMP"/>
</dbReference>
<keyword evidence="5 11" id="KW-0732">Signal</keyword>
<dbReference type="GO" id="GO:0006811">
    <property type="term" value="P:monoatomic ion transport"/>
    <property type="evidence" value="ECO:0007669"/>
    <property type="project" value="UniProtKB-KW"/>
</dbReference>
<dbReference type="Gene3D" id="3.30.1330.60">
    <property type="entry name" value="OmpA-like domain"/>
    <property type="match status" value="1"/>
</dbReference>
<dbReference type="InterPro" id="IPR050330">
    <property type="entry name" value="Bact_OuterMem_StrucFunc"/>
</dbReference>
<dbReference type="PROSITE" id="PS51123">
    <property type="entry name" value="OMPA_2"/>
    <property type="match status" value="1"/>
</dbReference>
<evidence type="ECO:0000256" key="3">
    <source>
        <dbReference type="ARBA" id="ARBA00022452"/>
    </source>
</evidence>
<dbReference type="GO" id="GO:0009279">
    <property type="term" value="C:cell outer membrane"/>
    <property type="evidence" value="ECO:0007669"/>
    <property type="project" value="UniProtKB-SubCell"/>
</dbReference>
<accession>A0A1X7HKZ8</accession>
<evidence type="ECO:0000256" key="6">
    <source>
        <dbReference type="ARBA" id="ARBA00023065"/>
    </source>
</evidence>
<keyword evidence="3" id="KW-1134">Transmembrane beta strand</keyword>
<keyword evidence="8 10" id="KW-0472">Membrane</keyword>
<reference evidence="13 14" key="1">
    <citation type="submission" date="2017-04" db="EMBL/GenBank/DDBJ databases">
        <authorList>
            <person name="Afonso C.L."/>
            <person name="Miller P.J."/>
            <person name="Scott M.A."/>
            <person name="Spackman E."/>
            <person name="Goraichik I."/>
            <person name="Dimitrov K.M."/>
            <person name="Suarez D.L."/>
            <person name="Swayne D.E."/>
        </authorList>
    </citation>
    <scope>NUCLEOTIDE SEQUENCE [LARGE SCALE GENOMIC DNA]</scope>
    <source>
        <strain evidence="13 14">A2P</strain>
    </source>
</reference>
<evidence type="ECO:0000256" key="8">
    <source>
        <dbReference type="ARBA" id="ARBA00023136"/>
    </source>
</evidence>
<organism evidence="13 14">
    <name type="scientific">Azospirillum oryzae</name>
    <dbReference type="NCBI Taxonomy" id="286727"/>
    <lineage>
        <taxon>Bacteria</taxon>
        <taxon>Pseudomonadati</taxon>
        <taxon>Pseudomonadota</taxon>
        <taxon>Alphaproteobacteria</taxon>
        <taxon>Rhodospirillales</taxon>
        <taxon>Azospirillaceae</taxon>
        <taxon>Azospirillum</taxon>
    </lineage>
</organism>
<dbReference type="GO" id="GO:0015288">
    <property type="term" value="F:porin activity"/>
    <property type="evidence" value="ECO:0007669"/>
    <property type="project" value="UniProtKB-KW"/>
</dbReference>
<evidence type="ECO:0000256" key="9">
    <source>
        <dbReference type="ARBA" id="ARBA00023237"/>
    </source>
</evidence>
<keyword evidence="9" id="KW-0998">Cell outer membrane</keyword>
<evidence type="ECO:0000256" key="11">
    <source>
        <dbReference type="SAM" id="SignalP"/>
    </source>
</evidence>
<keyword evidence="4" id="KW-0812">Transmembrane</keyword>
<name>A0A1X7HKZ8_9PROT</name>
<gene>
    <name evidence="13" type="ORF">SAMN02982917_6314</name>
</gene>
<dbReference type="GO" id="GO:0046930">
    <property type="term" value="C:pore complex"/>
    <property type="evidence" value="ECO:0007669"/>
    <property type="project" value="UniProtKB-KW"/>
</dbReference>
<dbReference type="PRINTS" id="PR01021">
    <property type="entry name" value="OMPADOMAIN"/>
</dbReference>
<dbReference type="SUPFAM" id="SSF56925">
    <property type="entry name" value="OMPA-like"/>
    <property type="match status" value="1"/>
</dbReference>
<dbReference type="Pfam" id="PF00691">
    <property type="entry name" value="OmpA"/>
    <property type="match status" value="1"/>
</dbReference>
<dbReference type="InterPro" id="IPR006665">
    <property type="entry name" value="OmpA-like"/>
</dbReference>